<dbReference type="GO" id="GO:0004047">
    <property type="term" value="F:aminomethyltransferase activity"/>
    <property type="evidence" value="ECO:0007669"/>
    <property type="project" value="UniProtKB-EC"/>
</dbReference>
<evidence type="ECO:0000256" key="7">
    <source>
        <dbReference type="PIRSR" id="PIRSR006487-1"/>
    </source>
</evidence>
<dbReference type="Gene3D" id="2.40.30.110">
    <property type="entry name" value="Aminomethyltransferase beta-barrel domains"/>
    <property type="match status" value="1"/>
</dbReference>
<dbReference type="Pfam" id="PF08669">
    <property type="entry name" value="GCV_T_C"/>
    <property type="match status" value="1"/>
</dbReference>
<dbReference type="FunFam" id="3.30.70.1400:FF:000001">
    <property type="entry name" value="Aminomethyltransferase"/>
    <property type="match status" value="1"/>
</dbReference>
<evidence type="ECO:0000256" key="4">
    <source>
        <dbReference type="ARBA" id="ARBA00022679"/>
    </source>
</evidence>
<reference evidence="10 11" key="1">
    <citation type="submission" date="2019-08" db="EMBL/GenBank/DDBJ databases">
        <title>In-depth cultivation of the pig gut microbiome towards novel bacterial diversity and tailored functional studies.</title>
        <authorList>
            <person name="Wylensek D."/>
            <person name="Hitch T.C.A."/>
            <person name="Clavel T."/>
        </authorList>
    </citation>
    <scope>NUCLEOTIDE SEQUENCE [LARGE SCALE GENOMIC DNA]</scope>
    <source>
        <strain evidence="10 11">LKV-178-WT-2A</strain>
    </source>
</reference>
<proteinExistence type="inferred from homology"/>
<evidence type="ECO:0000256" key="2">
    <source>
        <dbReference type="ARBA" id="ARBA00012616"/>
    </source>
</evidence>
<dbReference type="PANTHER" id="PTHR43757:SF2">
    <property type="entry name" value="AMINOMETHYLTRANSFERASE, MITOCHONDRIAL"/>
    <property type="match status" value="1"/>
</dbReference>
<evidence type="ECO:0000313" key="11">
    <source>
        <dbReference type="Proteomes" id="UP000438914"/>
    </source>
</evidence>
<feature type="domain" description="GCVT N-terminal" evidence="8">
    <location>
        <begin position="7"/>
        <end position="260"/>
    </location>
</feature>
<comment type="catalytic activity">
    <reaction evidence="6">
        <text>N(6)-[(R)-S(8)-aminomethyldihydrolipoyl]-L-lysyl-[protein] + (6S)-5,6,7,8-tetrahydrofolate = N(6)-[(R)-dihydrolipoyl]-L-lysyl-[protein] + (6R)-5,10-methylene-5,6,7,8-tetrahydrofolate + NH4(+)</text>
        <dbReference type="Rhea" id="RHEA:16945"/>
        <dbReference type="Rhea" id="RHEA-COMP:10475"/>
        <dbReference type="Rhea" id="RHEA-COMP:10492"/>
        <dbReference type="ChEBI" id="CHEBI:15636"/>
        <dbReference type="ChEBI" id="CHEBI:28938"/>
        <dbReference type="ChEBI" id="CHEBI:57453"/>
        <dbReference type="ChEBI" id="CHEBI:83100"/>
        <dbReference type="ChEBI" id="CHEBI:83143"/>
        <dbReference type="EC" id="2.1.2.10"/>
    </reaction>
</comment>
<evidence type="ECO:0000259" key="9">
    <source>
        <dbReference type="Pfam" id="PF08669"/>
    </source>
</evidence>
<accession>A0A7K0KHN5</accession>
<dbReference type="EMBL" id="VUNG01000038">
    <property type="protein sequence ID" value="MST85447.1"/>
    <property type="molecule type" value="Genomic_DNA"/>
</dbReference>
<dbReference type="InterPro" id="IPR013977">
    <property type="entry name" value="GcvT_C"/>
</dbReference>
<dbReference type="NCBIfam" id="TIGR00528">
    <property type="entry name" value="gcvT"/>
    <property type="match status" value="1"/>
</dbReference>
<evidence type="ECO:0000256" key="3">
    <source>
        <dbReference type="ARBA" id="ARBA00022576"/>
    </source>
</evidence>
<evidence type="ECO:0000313" key="10">
    <source>
        <dbReference type="EMBL" id="MST85447.1"/>
    </source>
</evidence>
<dbReference type="RefSeq" id="WP_154535035.1">
    <property type="nucleotide sequence ID" value="NZ_VUNG01000038.1"/>
</dbReference>
<evidence type="ECO:0000259" key="8">
    <source>
        <dbReference type="Pfam" id="PF01571"/>
    </source>
</evidence>
<dbReference type="Gene3D" id="3.30.70.1400">
    <property type="entry name" value="Aminomethyltransferase beta-barrel domains"/>
    <property type="match status" value="1"/>
</dbReference>
<dbReference type="SUPFAM" id="SSF101790">
    <property type="entry name" value="Aminomethyltransferase beta-barrel domain"/>
    <property type="match status" value="1"/>
</dbReference>
<dbReference type="Proteomes" id="UP000438914">
    <property type="component" value="Unassembled WGS sequence"/>
</dbReference>
<dbReference type="GO" id="GO:0008483">
    <property type="term" value="F:transaminase activity"/>
    <property type="evidence" value="ECO:0007669"/>
    <property type="project" value="UniProtKB-KW"/>
</dbReference>
<dbReference type="NCBIfam" id="NF001567">
    <property type="entry name" value="PRK00389.1"/>
    <property type="match status" value="1"/>
</dbReference>
<keyword evidence="3" id="KW-0032">Aminotransferase</keyword>
<dbReference type="PIRSF" id="PIRSF006487">
    <property type="entry name" value="GcvT"/>
    <property type="match status" value="1"/>
</dbReference>
<dbReference type="InterPro" id="IPR027266">
    <property type="entry name" value="TrmE/GcvT-like"/>
</dbReference>
<comment type="caution">
    <text evidence="10">The sequence shown here is derived from an EMBL/GenBank/DDBJ whole genome shotgun (WGS) entry which is preliminary data.</text>
</comment>
<keyword evidence="10" id="KW-0489">Methyltransferase</keyword>
<feature type="domain" description="Aminomethyltransferase C-terminal" evidence="9">
    <location>
        <begin position="280"/>
        <end position="356"/>
    </location>
</feature>
<evidence type="ECO:0000256" key="5">
    <source>
        <dbReference type="ARBA" id="ARBA00031395"/>
    </source>
</evidence>
<sequence length="361" mass="40572">MNKRTCLYERHCQAGALIQPFGGFDMPIQYTSIIDEHNAVRQHCGVFDVSHMGEVIVKGPDAEKYVNHIFTNDVTDAPIHKIYYGMMLYPDGGTVDDLLVYKMAPNHFFIVINAANIAKDDAWMREQAKDFDVTVDNKSDYYGQLAIQGPESSAVMEEVLQIPCSEFVFYTCKTLEIDGEEIIVSRTGYTGEDGFEIYGSTDFIVKQWDRLMASHRCVPCGLGCRDTLRFEVGLPLYGDELSKDISPVMAGLSMFCKMDKPEFIGKEALVDQKTNGVAQRLRGIELDDKAVPRHGYTVLKDGNPVGVVTTGYRLISVDKSCAVALVDSSLKLGDRVEIQIRRKTFPGTIVKKKFYDKHYHK</sequence>
<dbReference type="GO" id="GO:0032259">
    <property type="term" value="P:methylation"/>
    <property type="evidence" value="ECO:0007669"/>
    <property type="project" value="UniProtKB-KW"/>
</dbReference>
<keyword evidence="4 10" id="KW-0808">Transferase</keyword>
<evidence type="ECO:0000256" key="6">
    <source>
        <dbReference type="ARBA" id="ARBA00047665"/>
    </source>
</evidence>
<dbReference type="PANTHER" id="PTHR43757">
    <property type="entry name" value="AMINOMETHYLTRANSFERASE"/>
    <property type="match status" value="1"/>
</dbReference>
<dbReference type="InterPro" id="IPR006223">
    <property type="entry name" value="GcvT"/>
</dbReference>
<dbReference type="EC" id="2.1.2.10" evidence="2"/>
<protein>
    <recommendedName>
        <fullName evidence="2">aminomethyltransferase</fullName>
        <ecNumber evidence="2">2.1.2.10</ecNumber>
    </recommendedName>
    <alternativeName>
        <fullName evidence="5">Glycine cleavage system T protein</fullName>
    </alternativeName>
</protein>
<dbReference type="InterPro" id="IPR006222">
    <property type="entry name" value="GCVT_N"/>
</dbReference>
<dbReference type="InterPro" id="IPR029043">
    <property type="entry name" value="GcvT/YgfZ_C"/>
</dbReference>
<dbReference type="Gene3D" id="4.10.1250.10">
    <property type="entry name" value="Aminomethyltransferase fragment"/>
    <property type="match status" value="1"/>
</dbReference>
<dbReference type="InterPro" id="IPR028896">
    <property type="entry name" value="GcvT/YgfZ/DmdA"/>
</dbReference>
<gene>
    <name evidence="10" type="primary">gcvT</name>
    <name evidence="10" type="ORF">FYJ73_12360</name>
</gene>
<dbReference type="GO" id="GO:0006546">
    <property type="term" value="P:glycine catabolic process"/>
    <property type="evidence" value="ECO:0007669"/>
    <property type="project" value="InterPro"/>
</dbReference>
<dbReference type="Gene3D" id="3.30.1360.120">
    <property type="entry name" value="Probable tRNA modification gtpase trme, domain 1"/>
    <property type="match status" value="1"/>
</dbReference>
<keyword evidence="11" id="KW-1185">Reference proteome</keyword>
<dbReference type="AlphaFoldDB" id="A0A7K0KHN5"/>
<dbReference type="GO" id="GO:0008168">
    <property type="term" value="F:methyltransferase activity"/>
    <property type="evidence" value="ECO:0007669"/>
    <property type="project" value="UniProtKB-KW"/>
</dbReference>
<name>A0A7K0KHN5_9BACT</name>
<feature type="binding site" evidence="7">
    <location>
        <position position="196"/>
    </location>
    <ligand>
        <name>substrate</name>
    </ligand>
</feature>
<dbReference type="GO" id="GO:0005960">
    <property type="term" value="C:glycine cleavage complex"/>
    <property type="evidence" value="ECO:0007669"/>
    <property type="project" value="InterPro"/>
</dbReference>
<dbReference type="GO" id="GO:0005829">
    <property type="term" value="C:cytosol"/>
    <property type="evidence" value="ECO:0007669"/>
    <property type="project" value="TreeGrafter"/>
</dbReference>
<dbReference type="SUPFAM" id="SSF103025">
    <property type="entry name" value="Folate-binding domain"/>
    <property type="match status" value="1"/>
</dbReference>
<evidence type="ECO:0000256" key="1">
    <source>
        <dbReference type="ARBA" id="ARBA00008609"/>
    </source>
</evidence>
<comment type="similarity">
    <text evidence="1">Belongs to the GcvT family.</text>
</comment>
<dbReference type="Pfam" id="PF01571">
    <property type="entry name" value="GCV_T"/>
    <property type="match status" value="1"/>
</dbReference>
<organism evidence="10 11">
    <name type="scientific">Hallella mizrahii</name>
    <dbReference type="NCBI Taxonomy" id="2606637"/>
    <lineage>
        <taxon>Bacteria</taxon>
        <taxon>Pseudomonadati</taxon>
        <taxon>Bacteroidota</taxon>
        <taxon>Bacteroidia</taxon>
        <taxon>Bacteroidales</taxon>
        <taxon>Prevotellaceae</taxon>
        <taxon>Hallella</taxon>
    </lineage>
</organism>